<evidence type="ECO:0000313" key="4">
    <source>
        <dbReference type="EMBL" id="KAG6581732.1"/>
    </source>
</evidence>
<proteinExistence type="inferred from homology"/>
<dbReference type="GO" id="GO:0005886">
    <property type="term" value="C:plasma membrane"/>
    <property type="evidence" value="ECO:0007669"/>
    <property type="project" value="TreeGrafter"/>
</dbReference>
<evidence type="ECO:0000256" key="1">
    <source>
        <dbReference type="ARBA" id="ARBA00005507"/>
    </source>
</evidence>
<name>A0AAV6MJ75_9ROSI</name>
<keyword evidence="2" id="KW-0732">Signal</keyword>
<dbReference type="EMBL" id="JAGKQH010000014">
    <property type="protein sequence ID" value="KAG6581732.1"/>
    <property type="molecule type" value="Genomic_DNA"/>
</dbReference>
<dbReference type="PANTHER" id="PTHR31673:SF3">
    <property type="entry name" value="COBRA-LIKE PROTEIN 4"/>
    <property type="match status" value="1"/>
</dbReference>
<evidence type="ECO:0000256" key="3">
    <source>
        <dbReference type="ARBA" id="ARBA00023180"/>
    </source>
</evidence>
<keyword evidence="3" id="KW-0325">Glycoprotein</keyword>
<sequence length="125" mass="13542">MPGGCQSNLNDPQKLCGAKNSPHLASVVTAASSRSSKNNVAPLFSVPATCARSEFTGICPNPNFDNLTQIFSFNYKSINPYGTINDTAILWGVKFYNDLLMQAGPAWQRADGVTFPEGSIDFHIR</sequence>
<dbReference type="GO" id="GO:0010215">
    <property type="term" value="P:cellulose microfibril organization"/>
    <property type="evidence" value="ECO:0007669"/>
    <property type="project" value="InterPro"/>
</dbReference>
<evidence type="ECO:0000313" key="5">
    <source>
        <dbReference type="Proteomes" id="UP000685013"/>
    </source>
</evidence>
<keyword evidence="5" id="KW-1185">Reference proteome</keyword>
<comment type="caution">
    <text evidence="4">The sequence shown here is derived from an EMBL/GenBank/DDBJ whole genome shotgun (WGS) entry which is preliminary data.</text>
</comment>
<gene>
    <name evidence="4" type="primary">BC1L6</name>
    <name evidence="4" type="ORF">SDJN03_21734</name>
</gene>
<protein>
    <submittedName>
        <fullName evidence="4">COBRA-like protein 1</fullName>
    </submittedName>
</protein>
<organism evidence="4 5">
    <name type="scientific">Cucurbita argyrosperma subsp. sororia</name>
    <dbReference type="NCBI Taxonomy" id="37648"/>
    <lineage>
        <taxon>Eukaryota</taxon>
        <taxon>Viridiplantae</taxon>
        <taxon>Streptophyta</taxon>
        <taxon>Embryophyta</taxon>
        <taxon>Tracheophyta</taxon>
        <taxon>Spermatophyta</taxon>
        <taxon>Magnoliopsida</taxon>
        <taxon>eudicotyledons</taxon>
        <taxon>Gunneridae</taxon>
        <taxon>Pentapetalae</taxon>
        <taxon>rosids</taxon>
        <taxon>fabids</taxon>
        <taxon>Cucurbitales</taxon>
        <taxon>Cucurbitaceae</taxon>
        <taxon>Cucurbiteae</taxon>
        <taxon>Cucurbita</taxon>
    </lineage>
</organism>
<comment type="similarity">
    <text evidence="1">Belongs to the COBRA family.</text>
</comment>
<reference evidence="4 5" key="1">
    <citation type="journal article" date="2021" name="Hortic Res">
        <title>The domestication of Cucurbita argyrosperma as revealed by the genome of its wild relative.</title>
        <authorList>
            <person name="Barrera-Redondo J."/>
            <person name="Sanchez-de la Vega G."/>
            <person name="Aguirre-Liguori J.A."/>
            <person name="Castellanos-Morales G."/>
            <person name="Gutierrez-Guerrero Y.T."/>
            <person name="Aguirre-Dugua X."/>
            <person name="Aguirre-Planter E."/>
            <person name="Tenaillon M.I."/>
            <person name="Lira-Saade R."/>
            <person name="Eguiarte L.E."/>
        </authorList>
    </citation>
    <scope>NUCLEOTIDE SEQUENCE [LARGE SCALE GENOMIC DNA]</scope>
    <source>
        <strain evidence="4">JBR-2021</strain>
    </source>
</reference>
<dbReference type="Proteomes" id="UP000685013">
    <property type="component" value="Chromosome 14"/>
</dbReference>
<feature type="non-terminal residue" evidence="4">
    <location>
        <position position="1"/>
    </location>
</feature>
<dbReference type="PANTHER" id="PTHR31673">
    <property type="entry name" value="PROTEIN COBRA"/>
    <property type="match status" value="1"/>
</dbReference>
<dbReference type="InterPro" id="IPR006918">
    <property type="entry name" value="COBRA_pln"/>
</dbReference>
<dbReference type="AlphaFoldDB" id="A0AAV6MJ75"/>
<evidence type="ECO:0000256" key="2">
    <source>
        <dbReference type="ARBA" id="ARBA00022729"/>
    </source>
</evidence>
<accession>A0AAV6MJ75</accession>
<dbReference type="GO" id="GO:0052324">
    <property type="term" value="P:plant-type cell wall cellulose biosynthetic process"/>
    <property type="evidence" value="ECO:0007669"/>
    <property type="project" value="TreeGrafter"/>
</dbReference>